<gene>
    <name evidence="1" type="ORF">HCN44_004328</name>
</gene>
<sequence>MRFYLRRILLILSILIFLIIGTKLLADKNLLINIDHDVLSSVINKYQDVNIIAPAYAPGIYMSGIYPKNTTSCSWNWGLPEILTYSSSKLMKSPEIGDKSPYKILPFIIKGKMTNNDDKKLPELTLCTHATADQVYNIVEIVKRWEGPISLAIFTPGIDAGIAVDLLERACHCEPQMFKVSVHLIFPAGRPPALSSNYYSKSDCAASDIQQRSTERKLNNIIYPINVARNIARQQSQTSRVLVSDIELLPSDKLASGFLNMIHNKPIKFGLIFVVAVFEIESTELIPNNKTVYFHKYVCLHCQKFPGLTRWILRNDPGKVRPLIVTKREFPHHRWEPIFIGTKDDPFYNENMSWEGRQDKMAQMLEMCLMNYRLIILDGAFLVHSPGIKRKSIKSSLHDSTYNFIRTQEKYNSRIYQILTRKLLKKYPANRRCRQ</sequence>
<protein>
    <submittedName>
        <fullName evidence="1">Uncharacterized protein</fullName>
    </submittedName>
</protein>
<keyword evidence="2" id="KW-1185">Reference proteome</keyword>
<dbReference type="PANTHER" id="PTHR47412">
    <property type="entry name" value="FI01434P-RELATED"/>
    <property type="match status" value="1"/>
</dbReference>
<dbReference type="PANTHER" id="PTHR47412:SF1">
    <property type="entry name" value="FI01434P-RELATED"/>
    <property type="match status" value="1"/>
</dbReference>
<dbReference type="Pfam" id="PF13896">
    <property type="entry name" value="Glyco_transf_49"/>
    <property type="match status" value="1"/>
</dbReference>
<proteinExistence type="predicted"/>
<dbReference type="AlphaFoldDB" id="A0A834XXV6"/>
<evidence type="ECO:0000313" key="1">
    <source>
        <dbReference type="EMBL" id="KAF7994856.1"/>
    </source>
</evidence>
<name>A0A834XXV6_APHGI</name>
<comment type="caution">
    <text evidence="1">The sequence shown here is derived from an EMBL/GenBank/DDBJ whole genome shotgun (WGS) entry which is preliminary data.</text>
</comment>
<organism evidence="1 2">
    <name type="scientific">Aphidius gifuensis</name>
    <name type="common">Parasitoid wasp</name>
    <dbReference type="NCBI Taxonomy" id="684658"/>
    <lineage>
        <taxon>Eukaryota</taxon>
        <taxon>Metazoa</taxon>
        <taxon>Ecdysozoa</taxon>
        <taxon>Arthropoda</taxon>
        <taxon>Hexapoda</taxon>
        <taxon>Insecta</taxon>
        <taxon>Pterygota</taxon>
        <taxon>Neoptera</taxon>
        <taxon>Endopterygota</taxon>
        <taxon>Hymenoptera</taxon>
        <taxon>Apocrita</taxon>
        <taxon>Ichneumonoidea</taxon>
        <taxon>Braconidae</taxon>
        <taxon>Aphidiinae</taxon>
        <taxon>Aphidius</taxon>
    </lineage>
</organism>
<reference evidence="1 2" key="1">
    <citation type="submission" date="2020-08" db="EMBL/GenBank/DDBJ databases">
        <title>Aphidius gifuensis genome sequencing and assembly.</title>
        <authorList>
            <person name="Du Z."/>
        </authorList>
    </citation>
    <scope>NUCLEOTIDE SEQUENCE [LARGE SCALE GENOMIC DNA]</scope>
    <source>
        <strain evidence="1">YNYX2018</strain>
        <tissue evidence="1">Adults</tissue>
    </source>
</reference>
<dbReference type="Proteomes" id="UP000639338">
    <property type="component" value="Unassembled WGS sequence"/>
</dbReference>
<accession>A0A834XXV6</accession>
<dbReference type="OrthoDB" id="9974378at2759"/>
<evidence type="ECO:0000313" key="2">
    <source>
        <dbReference type="Proteomes" id="UP000639338"/>
    </source>
</evidence>
<dbReference type="EMBL" id="JACMRX010000002">
    <property type="protein sequence ID" value="KAF7994856.1"/>
    <property type="molecule type" value="Genomic_DNA"/>
</dbReference>